<keyword evidence="7" id="KW-1185">Reference proteome</keyword>
<keyword evidence="3 5" id="KW-1133">Transmembrane helix</keyword>
<evidence type="ECO:0000256" key="5">
    <source>
        <dbReference type="SAM" id="Phobius"/>
    </source>
</evidence>
<evidence type="ECO:0000313" key="6">
    <source>
        <dbReference type="EMBL" id="MBB4098310.1"/>
    </source>
</evidence>
<evidence type="ECO:0000313" key="7">
    <source>
        <dbReference type="Proteomes" id="UP000557392"/>
    </source>
</evidence>
<dbReference type="PANTHER" id="PTHR30168:SF0">
    <property type="entry name" value="INNER MEMBRANE PROTEIN"/>
    <property type="match status" value="1"/>
</dbReference>
<comment type="caution">
    <text evidence="6">The sequence shown here is derived from an EMBL/GenBank/DDBJ whole genome shotgun (WGS) entry which is preliminary data.</text>
</comment>
<dbReference type="GO" id="GO:0016020">
    <property type="term" value="C:membrane"/>
    <property type="evidence" value="ECO:0007669"/>
    <property type="project" value="UniProtKB-SubCell"/>
</dbReference>
<proteinExistence type="predicted"/>
<evidence type="ECO:0008006" key="8">
    <source>
        <dbReference type="Google" id="ProtNLM"/>
    </source>
</evidence>
<organism evidence="6 7">
    <name type="scientific">Sphingomonas kyeonggiensis</name>
    <dbReference type="NCBI Taxonomy" id="1268553"/>
    <lineage>
        <taxon>Bacteria</taxon>
        <taxon>Pseudomonadati</taxon>
        <taxon>Pseudomonadota</taxon>
        <taxon>Alphaproteobacteria</taxon>
        <taxon>Sphingomonadales</taxon>
        <taxon>Sphingomonadaceae</taxon>
        <taxon>Sphingomonas</taxon>
    </lineage>
</organism>
<dbReference type="Pfam" id="PF04228">
    <property type="entry name" value="Zn_peptidase"/>
    <property type="match status" value="1"/>
</dbReference>
<keyword evidence="2 5" id="KW-0812">Transmembrane</keyword>
<evidence type="ECO:0000256" key="1">
    <source>
        <dbReference type="ARBA" id="ARBA00004167"/>
    </source>
</evidence>
<evidence type="ECO:0000256" key="3">
    <source>
        <dbReference type="ARBA" id="ARBA00022989"/>
    </source>
</evidence>
<dbReference type="Proteomes" id="UP000557392">
    <property type="component" value="Unassembled WGS sequence"/>
</dbReference>
<evidence type="ECO:0000256" key="2">
    <source>
        <dbReference type="ARBA" id="ARBA00022692"/>
    </source>
</evidence>
<dbReference type="RefSeq" id="WP_183997007.1">
    <property type="nucleotide sequence ID" value="NZ_JACIEH010000002.1"/>
</dbReference>
<accession>A0A7W6JRU9</accession>
<feature type="transmembrane region" description="Helical" evidence="5">
    <location>
        <begin position="36"/>
        <end position="58"/>
    </location>
</feature>
<comment type="subcellular location">
    <subcellularLocation>
        <location evidence="1">Membrane</location>
        <topology evidence="1">Single-pass membrane protein</topology>
    </subcellularLocation>
</comment>
<dbReference type="AlphaFoldDB" id="A0A7W6JRU9"/>
<keyword evidence="4 5" id="KW-0472">Membrane</keyword>
<reference evidence="6 7" key="1">
    <citation type="submission" date="2020-08" db="EMBL/GenBank/DDBJ databases">
        <title>Genomic Encyclopedia of Type Strains, Phase IV (KMG-IV): sequencing the most valuable type-strain genomes for metagenomic binning, comparative biology and taxonomic classification.</title>
        <authorList>
            <person name="Goeker M."/>
        </authorList>
    </citation>
    <scope>NUCLEOTIDE SEQUENCE [LARGE SCALE GENOMIC DNA]</scope>
    <source>
        <strain evidence="6 7">DSM 101806</strain>
    </source>
</reference>
<dbReference type="EMBL" id="JACIEH010000002">
    <property type="protein sequence ID" value="MBB4098310.1"/>
    <property type="molecule type" value="Genomic_DNA"/>
</dbReference>
<evidence type="ECO:0000256" key="4">
    <source>
        <dbReference type="ARBA" id="ARBA00023136"/>
    </source>
</evidence>
<sequence>MRLDDIDPTDNADDLGSGGGGGGGGGFGLLGLLPLLLGRGMGCGSIAIIGLIAIAYFAMSGGGGGMLGTTGGGGAGTGQSPTAGQSGRQVCTGERLESCRVMRLADTTWETIFREAGQSYRPARIRFYQGDVQSGCGAASSAVGPFYCPADNGVYLDTSFFQELEKRFGAKGDFARDYVIAHEMGHHIQNLLGTSDKVSRLQARASQAEGNALSVRLELQADCFAGVWAARNKDRIEPGDIEEGMTAANAIGDDTLQKQMQGTVVPESFTHGTSAQRMAWLKKGLETGDPGQCDTFSGGI</sequence>
<gene>
    <name evidence="6" type="ORF">GGR46_001874</name>
</gene>
<dbReference type="InterPro" id="IPR007343">
    <property type="entry name" value="Uncharacterised_pept_Zn_put"/>
</dbReference>
<dbReference type="PANTHER" id="PTHR30168">
    <property type="entry name" value="PUTATIVE MEMBRANE PROTEIN YPFJ"/>
    <property type="match status" value="1"/>
</dbReference>
<name>A0A7W6JRU9_9SPHN</name>
<protein>
    <recommendedName>
        <fullName evidence="8">Zinc metalloprotease</fullName>
    </recommendedName>
</protein>